<dbReference type="AlphaFoldDB" id="A0A238UTW9"/>
<dbReference type="Pfam" id="PF01370">
    <property type="entry name" value="Epimerase"/>
    <property type="match status" value="1"/>
</dbReference>
<sequence length="356" mass="37311">MTRGPRGPEPEPPSALRTPAPDPAASGGSDVHVVVGAGGAVGRLVVAHLHAAGARVRAVTRNGRDVGTPDVECVAADARDGAALTAACRGAASVYHCVMPVLGRWTEQFPVITDALVEAASTVGARLVYADDTWMYDRVRGPMAEETPWRPVSTKGVLRAWIAERMLHAAAGGRLQVSIARAGELYGPGVRSLIAGNVFASALRGRPVHWVGDADLPLTPTYVDDFARTVAVLGLQDGADAAVSHVPHPEPTTGRTLAAEACRQAGTRLVLLRHGSRQVRALGWFLPLAREGAELVYQFEQPFVVDGRRAADAFGLVPTSYEYGVRRTLSAIRAAEPGPGVPTAAAGGRDARGPDT</sequence>
<dbReference type="PANTHER" id="PTHR43245">
    <property type="entry name" value="BIFUNCTIONAL POLYMYXIN RESISTANCE PROTEIN ARNA"/>
    <property type="match status" value="1"/>
</dbReference>
<protein>
    <submittedName>
        <fullName evidence="3">Nucleoside-diphosphate-sugar epimerase</fullName>
    </submittedName>
</protein>
<gene>
    <name evidence="3" type="ORF">SAMN06272737_101356</name>
</gene>
<dbReference type="Proteomes" id="UP000198403">
    <property type="component" value="Unassembled WGS sequence"/>
</dbReference>
<dbReference type="SUPFAM" id="SSF51735">
    <property type="entry name" value="NAD(P)-binding Rossmann-fold domains"/>
    <property type="match status" value="1"/>
</dbReference>
<feature type="compositionally biased region" description="Low complexity" evidence="1">
    <location>
        <begin position="335"/>
        <end position="348"/>
    </location>
</feature>
<evidence type="ECO:0000313" key="4">
    <source>
        <dbReference type="Proteomes" id="UP000198403"/>
    </source>
</evidence>
<accession>A0A238UTW9</accession>
<feature type="region of interest" description="Disordered" evidence="1">
    <location>
        <begin position="335"/>
        <end position="356"/>
    </location>
</feature>
<feature type="region of interest" description="Disordered" evidence="1">
    <location>
        <begin position="1"/>
        <end position="29"/>
    </location>
</feature>
<reference evidence="3 4" key="1">
    <citation type="submission" date="2017-06" db="EMBL/GenBank/DDBJ databases">
        <authorList>
            <person name="Kim H.J."/>
            <person name="Triplett B.A."/>
        </authorList>
    </citation>
    <scope>NUCLEOTIDE SEQUENCE [LARGE SCALE GENOMIC DNA]</scope>
    <source>
        <strain evidence="3 4">DSM 44272</strain>
    </source>
</reference>
<dbReference type="RefSeq" id="WP_089334829.1">
    <property type="nucleotide sequence ID" value="NZ_FZNO01000001.1"/>
</dbReference>
<dbReference type="EMBL" id="FZNO01000001">
    <property type="protein sequence ID" value="SNR25436.1"/>
    <property type="molecule type" value="Genomic_DNA"/>
</dbReference>
<dbReference type="OrthoDB" id="8205493at2"/>
<evidence type="ECO:0000256" key="1">
    <source>
        <dbReference type="SAM" id="MobiDB-lite"/>
    </source>
</evidence>
<evidence type="ECO:0000313" key="3">
    <source>
        <dbReference type="EMBL" id="SNR25436.1"/>
    </source>
</evidence>
<dbReference type="InterPro" id="IPR050177">
    <property type="entry name" value="Lipid_A_modif_metabolic_enz"/>
</dbReference>
<dbReference type="InterPro" id="IPR001509">
    <property type="entry name" value="Epimerase_deHydtase"/>
</dbReference>
<keyword evidence="4" id="KW-1185">Reference proteome</keyword>
<feature type="domain" description="NAD-dependent epimerase/dehydratase" evidence="2">
    <location>
        <begin position="33"/>
        <end position="232"/>
    </location>
</feature>
<dbReference type="Gene3D" id="3.40.50.720">
    <property type="entry name" value="NAD(P)-binding Rossmann-like Domain"/>
    <property type="match status" value="1"/>
</dbReference>
<name>A0A238UTW9_9ACTN</name>
<dbReference type="InterPro" id="IPR036291">
    <property type="entry name" value="NAD(P)-bd_dom_sf"/>
</dbReference>
<organism evidence="3 4">
    <name type="scientific">Blastococcus mobilis</name>
    <dbReference type="NCBI Taxonomy" id="1938746"/>
    <lineage>
        <taxon>Bacteria</taxon>
        <taxon>Bacillati</taxon>
        <taxon>Actinomycetota</taxon>
        <taxon>Actinomycetes</taxon>
        <taxon>Geodermatophilales</taxon>
        <taxon>Geodermatophilaceae</taxon>
        <taxon>Blastococcus</taxon>
    </lineage>
</organism>
<evidence type="ECO:0000259" key="2">
    <source>
        <dbReference type="Pfam" id="PF01370"/>
    </source>
</evidence>
<dbReference type="PANTHER" id="PTHR43245:SF13">
    <property type="entry name" value="UDP-D-APIOSE_UDP-D-XYLOSE SYNTHASE 2"/>
    <property type="match status" value="1"/>
</dbReference>
<proteinExistence type="predicted"/>